<accession>A0A9N7TR86</accession>
<reference evidence="1" key="1">
    <citation type="submission" date="2020-03" db="EMBL/GenBank/DDBJ databases">
        <authorList>
            <person name="Weist P."/>
        </authorList>
    </citation>
    <scope>NUCLEOTIDE SEQUENCE</scope>
</reference>
<proteinExistence type="predicted"/>
<name>A0A9N7TR86_PLEPL</name>
<organism evidence="1 2">
    <name type="scientific">Pleuronectes platessa</name>
    <name type="common">European plaice</name>
    <dbReference type="NCBI Taxonomy" id="8262"/>
    <lineage>
        <taxon>Eukaryota</taxon>
        <taxon>Metazoa</taxon>
        <taxon>Chordata</taxon>
        <taxon>Craniata</taxon>
        <taxon>Vertebrata</taxon>
        <taxon>Euteleostomi</taxon>
        <taxon>Actinopterygii</taxon>
        <taxon>Neopterygii</taxon>
        <taxon>Teleostei</taxon>
        <taxon>Neoteleostei</taxon>
        <taxon>Acanthomorphata</taxon>
        <taxon>Carangaria</taxon>
        <taxon>Pleuronectiformes</taxon>
        <taxon>Pleuronectoidei</taxon>
        <taxon>Pleuronectidae</taxon>
        <taxon>Pleuronectes</taxon>
    </lineage>
</organism>
<keyword evidence="2" id="KW-1185">Reference proteome</keyword>
<dbReference type="AlphaFoldDB" id="A0A9N7TR86"/>
<dbReference type="Proteomes" id="UP001153269">
    <property type="component" value="Unassembled WGS sequence"/>
</dbReference>
<dbReference type="EMBL" id="CADEAL010000244">
    <property type="protein sequence ID" value="CAB1417084.1"/>
    <property type="molecule type" value="Genomic_DNA"/>
</dbReference>
<gene>
    <name evidence="1" type="ORF">PLEPLA_LOCUS4885</name>
</gene>
<comment type="caution">
    <text evidence="1">The sequence shown here is derived from an EMBL/GenBank/DDBJ whole genome shotgun (WGS) entry which is preliminary data.</text>
</comment>
<evidence type="ECO:0000313" key="2">
    <source>
        <dbReference type="Proteomes" id="UP001153269"/>
    </source>
</evidence>
<protein>
    <submittedName>
        <fullName evidence="1">Uncharacterized protein</fullName>
    </submittedName>
</protein>
<evidence type="ECO:0000313" key="1">
    <source>
        <dbReference type="EMBL" id="CAB1417084.1"/>
    </source>
</evidence>
<sequence length="154" mass="16711">MARQGGQTRRHRRGGMAAKCEVGEGWRLQSVITVNTWAASRADTPAPGALHLGREAEHGFPPRAQELPGSARLSLVAQEGLEGGWYGARWCEAVCLAALMKRNGNGKAKESSKYSHFNWSFLPPLTPTLQTHKSPLIPWTLAVAAQLGPGEFLK</sequence>